<dbReference type="Gene3D" id="1.10.287.1260">
    <property type="match status" value="1"/>
</dbReference>
<feature type="transmembrane region" description="Helical" evidence="5">
    <location>
        <begin position="45"/>
        <end position="67"/>
    </location>
</feature>
<sequence length="179" mass="20616">MLIYKQEVFFSIILIAIMFFITLIIKRAIKKFSFVKSIEINRRKVIFNTSYLVIYIITGSILALIWGVDLKQFTVFISSILAVLGVGFFANWSILSNITASVILFFSHPIRIGDRIKIIDKDYNWIGEVRDITGFYFFMITDSGEKIYFPTSMVIQKGIQILDKDEIIITKDDSAKISD</sequence>
<feature type="transmembrane region" description="Helical" evidence="5">
    <location>
        <begin position="73"/>
        <end position="106"/>
    </location>
</feature>
<keyword evidence="3 5" id="KW-1133">Transmembrane helix</keyword>
<evidence type="ECO:0000313" key="8">
    <source>
        <dbReference type="Proteomes" id="UP000315540"/>
    </source>
</evidence>
<dbReference type="InterPro" id="IPR010920">
    <property type="entry name" value="LSM_dom_sf"/>
</dbReference>
<dbReference type="GO" id="GO:0008381">
    <property type="term" value="F:mechanosensitive monoatomic ion channel activity"/>
    <property type="evidence" value="ECO:0007669"/>
    <property type="project" value="InterPro"/>
</dbReference>
<dbReference type="RefSeq" id="WP_140594823.1">
    <property type="nucleotide sequence ID" value="NZ_VFWZ01000005.1"/>
</dbReference>
<dbReference type="GO" id="GO:0016020">
    <property type="term" value="C:membrane"/>
    <property type="evidence" value="ECO:0007669"/>
    <property type="project" value="UniProtKB-SubCell"/>
</dbReference>
<gene>
    <name evidence="7" type="ORF">FHK87_16275</name>
</gene>
<dbReference type="InterPro" id="IPR006685">
    <property type="entry name" value="MscS_channel_2nd"/>
</dbReference>
<evidence type="ECO:0000256" key="5">
    <source>
        <dbReference type="SAM" id="Phobius"/>
    </source>
</evidence>
<dbReference type="InterPro" id="IPR023408">
    <property type="entry name" value="MscS_beta-dom_sf"/>
</dbReference>
<dbReference type="Gene3D" id="2.30.30.60">
    <property type="match status" value="1"/>
</dbReference>
<evidence type="ECO:0000256" key="3">
    <source>
        <dbReference type="ARBA" id="ARBA00022989"/>
    </source>
</evidence>
<comment type="caution">
    <text evidence="7">The sequence shown here is derived from an EMBL/GenBank/DDBJ whole genome shotgun (WGS) entry which is preliminary data.</text>
</comment>
<dbReference type="Pfam" id="PF00924">
    <property type="entry name" value="MS_channel_2nd"/>
    <property type="match status" value="1"/>
</dbReference>
<evidence type="ECO:0000313" key="7">
    <source>
        <dbReference type="EMBL" id="TPN84488.1"/>
    </source>
</evidence>
<dbReference type="Proteomes" id="UP000315540">
    <property type="component" value="Unassembled WGS sequence"/>
</dbReference>
<accession>A0A504J9D8</accession>
<feature type="domain" description="Mechanosensitive ion channel MscS" evidence="6">
    <location>
        <begin position="94"/>
        <end position="158"/>
    </location>
</feature>
<evidence type="ECO:0000256" key="1">
    <source>
        <dbReference type="ARBA" id="ARBA00004370"/>
    </source>
</evidence>
<evidence type="ECO:0000256" key="4">
    <source>
        <dbReference type="ARBA" id="ARBA00023136"/>
    </source>
</evidence>
<evidence type="ECO:0000259" key="6">
    <source>
        <dbReference type="Pfam" id="PF00924"/>
    </source>
</evidence>
<keyword evidence="8" id="KW-1185">Reference proteome</keyword>
<comment type="subcellular location">
    <subcellularLocation>
        <location evidence="1">Membrane</location>
    </subcellularLocation>
</comment>
<dbReference type="PANTHER" id="PTHR30221">
    <property type="entry name" value="SMALL-CONDUCTANCE MECHANOSENSITIVE CHANNEL"/>
    <property type="match status" value="1"/>
</dbReference>
<protein>
    <submittedName>
        <fullName evidence="7">Mechanosensitive ion channel</fullName>
    </submittedName>
</protein>
<organism evidence="7 8">
    <name type="scientific">Aquimarina algicola</name>
    <dbReference type="NCBI Taxonomy" id="2589995"/>
    <lineage>
        <taxon>Bacteria</taxon>
        <taxon>Pseudomonadati</taxon>
        <taxon>Bacteroidota</taxon>
        <taxon>Flavobacteriia</taxon>
        <taxon>Flavobacteriales</taxon>
        <taxon>Flavobacteriaceae</taxon>
        <taxon>Aquimarina</taxon>
    </lineage>
</organism>
<dbReference type="PANTHER" id="PTHR30221:SF8">
    <property type="entry name" value="SMALL-CONDUCTANCE MECHANOSENSITIVE CHANNEL"/>
    <property type="match status" value="1"/>
</dbReference>
<feature type="transmembrane region" description="Helical" evidence="5">
    <location>
        <begin position="6"/>
        <end position="25"/>
    </location>
</feature>
<dbReference type="EMBL" id="VFWZ01000005">
    <property type="protein sequence ID" value="TPN84488.1"/>
    <property type="molecule type" value="Genomic_DNA"/>
</dbReference>
<evidence type="ECO:0000256" key="2">
    <source>
        <dbReference type="ARBA" id="ARBA00022692"/>
    </source>
</evidence>
<keyword evidence="4 5" id="KW-0472">Membrane</keyword>
<dbReference type="InterPro" id="IPR045275">
    <property type="entry name" value="MscS_archaea/bacteria_type"/>
</dbReference>
<reference evidence="7 8" key="1">
    <citation type="submission" date="2019-06" db="EMBL/GenBank/DDBJ databases">
        <authorList>
            <person name="Meng X."/>
        </authorList>
    </citation>
    <scope>NUCLEOTIDE SEQUENCE [LARGE SCALE GENOMIC DNA]</scope>
    <source>
        <strain evidence="7 8">M625</strain>
    </source>
</reference>
<dbReference type="OrthoDB" id="5705501at2"/>
<dbReference type="SUPFAM" id="SSF50182">
    <property type="entry name" value="Sm-like ribonucleoproteins"/>
    <property type="match status" value="1"/>
</dbReference>
<proteinExistence type="predicted"/>
<name>A0A504J9D8_9FLAO</name>
<dbReference type="AlphaFoldDB" id="A0A504J9D8"/>
<keyword evidence="2 5" id="KW-0812">Transmembrane</keyword>